<evidence type="ECO:0000256" key="7">
    <source>
        <dbReference type="ARBA" id="ARBA00023326"/>
    </source>
</evidence>
<protein>
    <submittedName>
        <fullName evidence="8">Putative polyhydroxybutyrate depolymerase</fullName>
    </submittedName>
</protein>
<dbReference type="GO" id="GO:0005576">
    <property type="term" value="C:extracellular region"/>
    <property type="evidence" value="ECO:0007669"/>
    <property type="project" value="UniProtKB-SubCell"/>
</dbReference>
<sequence length="394" mass="43490">MVLDEAEVTCGLNHRNGAPDVYCQGIDVDWGKAEEFDSDANGVGFHTEGDGRKFAAAANMGQDMEGTTWLNEGTYNWMNSADVSYDGTELRVSYDGFEITVARDSYDLVKADPQGSAVDLRSESVDVDGTKRSYMVAAPQGWQDRRLPLIYVIHGKGSNPQRMADLTEFHKFADAIVVYPEGVDESWAPAYYAAAPSGRSDLAFMDQLHNRLSNEFEVDQQRVYATGFSNGGGFARFLSCERPGRFPTITTAGAAVFDSTVEGCAEHATNYLSFHGTDDDRVEFDGARREVDGEEHRLFSAKDTLLTAATDALCTAPRHGLKLEENRVYGYPTRVKSFEHAGGCRNQLQLISIDGMGHRWPRGQEELAGVDATIESLNFFDIEHTATRDEPDII</sequence>
<organism evidence="8 9">
    <name type="scientific">Corynebacterium pilosum</name>
    <dbReference type="NCBI Taxonomy" id="35756"/>
    <lineage>
        <taxon>Bacteria</taxon>
        <taxon>Bacillati</taxon>
        <taxon>Actinomycetota</taxon>
        <taxon>Actinomycetes</taxon>
        <taxon>Mycobacteriales</taxon>
        <taxon>Corynebacteriaceae</taxon>
        <taxon>Corynebacterium</taxon>
    </lineage>
</organism>
<dbReference type="Gene3D" id="3.40.50.1820">
    <property type="entry name" value="alpha/beta hydrolase"/>
    <property type="match status" value="1"/>
</dbReference>
<dbReference type="RefSeq" id="WP_018581862.1">
    <property type="nucleotide sequence ID" value="NZ_UFXQ01000001.1"/>
</dbReference>
<accession>A0A376CPM6</accession>
<reference evidence="8 9" key="1">
    <citation type="submission" date="2018-06" db="EMBL/GenBank/DDBJ databases">
        <authorList>
            <consortium name="Pathogen Informatics"/>
            <person name="Doyle S."/>
        </authorList>
    </citation>
    <scope>NUCLEOTIDE SEQUENCE [LARGE SCALE GENOMIC DNA]</scope>
    <source>
        <strain evidence="8 9">NCTC11862</strain>
    </source>
</reference>
<keyword evidence="7" id="KW-0624">Polysaccharide degradation</keyword>
<dbReference type="Proteomes" id="UP000254467">
    <property type="component" value="Unassembled WGS sequence"/>
</dbReference>
<dbReference type="SUPFAM" id="SSF53474">
    <property type="entry name" value="alpha/beta-Hydrolases"/>
    <property type="match status" value="1"/>
</dbReference>
<proteinExistence type="predicted"/>
<evidence type="ECO:0000313" key="8">
    <source>
        <dbReference type="EMBL" id="STC70394.1"/>
    </source>
</evidence>
<dbReference type="AlphaFoldDB" id="A0A376CPM6"/>
<dbReference type="Pfam" id="PF10503">
    <property type="entry name" value="Esterase_PHB"/>
    <property type="match status" value="1"/>
</dbReference>
<keyword evidence="2" id="KW-0964">Secreted</keyword>
<keyword evidence="9" id="KW-1185">Reference proteome</keyword>
<dbReference type="STRING" id="35756.GCA_001044155_00049"/>
<dbReference type="InterPro" id="IPR029058">
    <property type="entry name" value="AB_hydrolase_fold"/>
</dbReference>
<evidence type="ECO:0000256" key="4">
    <source>
        <dbReference type="ARBA" id="ARBA00022729"/>
    </source>
</evidence>
<dbReference type="OrthoDB" id="9767239at2"/>
<evidence type="ECO:0000256" key="2">
    <source>
        <dbReference type="ARBA" id="ARBA00022525"/>
    </source>
</evidence>
<evidence type="ECO:0000313" key="9">
    <source>
        <dbReference type="Proteomes" id="UP000254467"/>
    </source>
</evidence>
<dbReference type="GO" id="GO:0045493">
    <property type="term" value="P:xylan catabolic process"/>
    <property type="evidence" value="ECO:0007669"/>
    <property type="project" value="UniProtKB-KW"/>
</dbReference>
<dbReference type="PANTHER" id="PTHR38050">
    <property type="match status" value="1"/>
</dbReference>
<evidence type="ECO:0000256" key="5">
    <source>
        <dbReference type="ARBA" id="ARBA00022801"/>
    </source>
</evidence>
<evidence type="ECO:0000256" key="3">
    <source>
        <dbReference type="ARBA" id="ARBA00022651"/>
    </source>
</evidence>
<keyword evidence="3" id="KW-0858">Xylan degradation</keyword>
<dbReference type="GO" id="GO:0030600">
    <property type="term" value="F:feruloyl esterase activity"/>
    <property type="evidence" value="ECO:0007669"/>
    <property type="project" value="InterPro"/>
</dbReference>
<keyword evidence="6" id="KW-0119">Carbohydrate metabolism</keyword>
<keyword evidence="4" id="KW-0732">Signal</keyword>
<comment type="subcellular location">
    <subcellularLocation>
        <location evidence="1">Secreted</location>
    </subcellularLocation>
</comment>
<dbReference type="EMBL" id="UFXQ01000001">
    <property type="protein sequence ID" value="STC70394.1"/>
    <property type="molecule type" value="Genomic_DNA"/>
</dbReference>
<keyword evidence="5" id="KW-0378">Hydrolase</keyword>
<dbReference type="PANTHER" id="PTHR38050:SF2">
    <property type="entry name" value="FERULOYL ESTERASE C-RELATED"/>
    <property type="match status" value="1"/>
</dbReference>
<name>A0A376CPM6_9CORY</name>
<evidence type="ECO:0000256" key="1">
    <source>
        <dbReference type="ARBA" id="ARBA00004613"/>
    </source>
</evidence>
<gene>
    <name evidence="8" type="ORF">NCTC11862_02211</name>
</gene>
<dbReference type="InterPro" id="IPR043595">
    <property type="entry name" value="FaeB/C/D"/>
</dbReference>
<dbReference type="InterPro" id="IPR010126">
    <property type="entry name" value="Esterase_phb"/>
</dbReference>
<evidence type="ECO:0000256" key="6">
    <source>
        <dbReference type="ARBA" id="ARBA00023277"/>
    </source>
</evidence>